<dbReference type="GO" id="GO:0005829">
    <property type="term" value="C:cytosol"/>
    <property type="evidence" value="ECO:0007669"/>
    <property type="project" value="TreeGrafter"/>
</dbReference>
<dbReference type="AlphaFoldDB" id="A0A2P8E6C2"/>
<dbReference type="InterPro" id="IPR029056">
    <property type="entry name" value="Ribokinase-like"/>
</dbReference>
<dbReference type="OrthoDB" id="9810880at2"/>
<dbReference type="InterPro" id="IPR013749">
    <property type="entry name" value="PM/HMP-P_kinase-1"/>
</dbReference>
<dbReference type="EMBL" id="PYGF01000004">
    <property type="protein sequence ID" value="PSL05021.1"/>
    <property type="molecule type" value="Genomic_DNA"/>
</dbReference>
<dbReference type="PANTHER" id="PTHR20858">
    <property type="entry name" value="PHOSPHOMETHYLPYRIMIDINE KINASE"/>
    <property type="match status" value="1"/>
</dbReference>
<comment type="pathway">
    <text evidence="1">Cofactor biosynthesis; thiamine diphosphate biosynthesis.</text>
</comment>
<evidence type="ECO:0000313" key="8">
    <source>
        <dbReference type="EMBL" id="PSL05021.1"/>
    </source>
</evidence>
<dbReference type="PANTHER" id="PTHR20858:SF17">
    <property type="entry name" value="HYDROXYMETHYLPYRIMIDINE_PHOSPHOMETHYLPYRIMIDINE KINASE THI20-RELATED"/>
    <property type="match status" value="1"/>
</dbReference>
<feature type="domain" description="Pyridoxamine kinase/Phosphomethylpyrimidine kinase" evidence="7">
    <location>
        <begin position="15"/>
        <end position="262"/>
    </location>
</feature>
<organism evidence="8 9">
    <name type="scientific">Cecembia rubra</name>
    <dbReference type="NCBI Taxonomy" id="1485585"/>
    <lineage>
        <taxon>Bacteria</taxon>
        <taxon>Pseudomonadati</taxon>
        <taxon>Bacteroidota</taxon>
        <taxon>Cytophagia</taxon>
        <taxon>Cytophagales</taxon>
        <taxon>Cyclobacteriaceae</taxon>
        <taxon>Cecembia</taxon>
    </lineage>
</organism>
<keyword evidence="6" id="KW-0067">ATP-binding</keyword>
<keyword evidence="5 8" id="KW-0418">Kinase</keyword>
<evidence type="ECO:0000256" key="5">
    <source>
        <dbReference type="ARBA" id="ARBA00022777"/>
    </source>
</evidence>
<dbReference type="CDD" id="cd01169">
    <property type="entry name" value="HMPP_kinase"/>
    <property type="match status" value="1"/>
</dbReference>
<dbReference type="GO" id="GO:0005524">
    <property type="term" value="F:ATP binding"/>
    <property type="evidence" value="ECO:0007669"/>
    <property type="project" value="UniProtKB-KW"/>
</dbReference>
<accession>A0A2P8E6C2</accession>
<dbReference type="FunFam" id="3.40.1190.20:FF:000003">
    <property type="entry name" value="Phosphomethylpyrimidine kinase ThiD"/>
    <property type="match status" value="1"/>
</dbReference>
<proteinExistence type="predicted"/>
<dbReference type="RefSeq" id="WP_106567059.1">
    <property type="nucleotide sequence ID" value="NZ_JAUVYL010000098.1"/>
</dbReference>
<comment type="caution">
    <text evidence="8">The sequence shown here is derived from an EMBL/GenBank/DDBJ whole genome shotgun (WGS) entry which is preliminary data.</text>
</comment>
<dbReference type="SUPFAM" id="SSF53613">
    <property type="entry name" value="Ribokinase-like"/>
    <property type="match status" value="1"/>
</dbReference>
<sequence length="276" mass="29733">MVKNYIPVLSIAGSDSGGGAGIQADLKTFAALGCYGMTVITATTAQNTQGVREIFPIPPNHIEAQMMAVLEDIPPKAIKIGMVNQPDVVEVLAKTLKKFPHIPIVFDPVMVATSGDRLIADGTVALLKEQLFPLATLITPNLDEATVLTGYAVDSVEKMHQAGKDILNMKCQAVLIKGGHLNTPVIQDILFQKERPEQSYKSTYIKTNNLHGTGCTLSSAIAAELAKGHELHMAVENARQYVYGALEAGKDIKTGHGNGPLNHFYQPQSQIIHELD</sequence>
<keyword evidence="4" id="KW-0547">Nucleotide-binding</keyword>
<protein>
    <recommendedName>
        <fullName evidence="2">hydroxymethylpyrimidine kinase</fullName>
        <ecNumber evidence="2">2.7.1.49</ecNumber>
    </recommendedName>
</protein>
<reference evidence="8 9" key="1">
    <citation type="submission" date="2018-03" db="EMBL/GenBank/DDBJ databases">
        <title>Genomic Encyclopedia of Archaeal and Bacterial Type Strains, Phase II (KMG-II): from individual species to whole genera.</title>
        <authorList>
            <person name="Goeker M."/>
        </authorList>
    </citation>
    <scope>NUCLEOTIDE SEQUENCE [LARGE SCALE GENOMIC DNA]</scope>
    <source>
        <strain evidence="8 9">DSM 28057</strain>
    </source>
</reference>
<evidence type="ECO:0000256" key="3">
    <source>
        <dbReference type="ARBA" id="ARBA00022679"/>
    </source>
</evidence>
<evidence type="ECO:0000259" key="7">
    <source>
        <dbReference type="Pfam" id="PF08543"/>
    </source>
</evidence>
<dbReference type="Gene3D" id="3.40.1190.20">
    <property type="match status" value="1"/>
</dbReference>
<evidence type="ECO:0000256" key="4">
    <source>
        <dbReference type="ARBA" id="ARBA00022741"/>
    </source>
</evidence>
<gene>
    <name evidence="8" type="ORF">CLV48_104196</name>
</gene>
<keyword evidence="3" id="KW-0808">Transferase</keyword>
<evidence type="ECO:0000256" key="1">
    <source>
        <dbReference type="ARBA" id="ARBA00004948"/>
    </source>
</evidence>
<dbReference type="InterPro" id="IPR004399">
    <property type="entry name" value="HMP/HMP-P_kinase_dom"/>
</dbReference>
<keyword evidence="9" id="KW-1185">Reference proteome</keyword>
<evidence type="ECO:0000256" key="2">
    <source>
        <dbReference type="ARBA" id="ARBA00012135"/>
    </source>
</evidence>
<dbReference type="GO" id="GO:0008902">
    <property type="term" value="F:hydroxymethylpyrimidine kinase activity"/>
    <property type="evidence" value="ECO:0007669"/>
    <property type="project" value="UniProtKB-EC"/>
</dbReference>
<dbReference type="NCBIfam" id="TIGR00097">
    <property type="entry name" value="HMP-P_kinase"/>
    <property type="match status" value="1"/>
</dbReference>
<dbReference type="Proteomes" id="UP000240708">
    <property type="component" value="Unassembled WGS sequence"/>
</dbReference>
<evidence type="ECO:0000256" key="6">
    <source>
        <dbReference type="ARBA" id="ARBA00022840"/>
    </source>
</evidence>
<dbReference type="GO" id="GO:0009228">
    <property type="term" value="P:thiamine biosynthetic process"/>
    <property type="evidence" value="ECO:0007669"/>
    <property type="project" value="InterPro"/>
</dbReference>
<dbReference type="GO" id="GO:0008972">
    <property type="term" value="F:phosphomethylpyrimidine kinase activity"/>
    <property type="evidence" value="ECO:0007669"/>
    <property type="project" value="InterPro"/>
</dbReference>
<dbReference type="EC" id="2.7.1.49" evidence="2"/>
<dbReference type="Pfam" id="PF08543">
    <property type="entry name" value="Phos_pyr_kin"/>
    <property type="match status" value="1"/>
</dbReference>
<evidence type="ECO:0000313" key="9">
    <source>
        <dbReference type="Proteomes" id="UP000240708"/>
    </source>
</evidence>
<name>A0A2P8E6C2_9BACT</name>